<evidence type="ECO:0000256" key="4">
    <source>
        <dbReference type="PROSITE-ProRule" id="PRU00335"/>
    </source>
</evidence>
<dbReference type="InterPro" id="IPR050109">
    <property type="entry name" value="HTH-type_TetR-like_transc_reg"/>
</dbReference>
<reference evidence="6 7" key="1">
    <citation type="submission" date="2018-10" db="EMBL/GenBank/DDBJ databases">
        <title>Paraburkholderia sp. 7MK8-2, isolated from soil.</title>
        <authorList>
            <person name="Gao Z.-H."/>
            <person name="Qiu L.-H."/>
        </authorList>
    </citation>
    <scope>NUCLEOTIDE SEQUENCE [LARGE SCALE GENOMIC DNA]</scope>
    <source>
        <strain evidence="6 7">7MK8-2</strain>
    </source>
</reference>
<protein>
    <submittedName>
        <fullName evidence="6">TetR/AcrR family transcriptional regulator</fullName>
    </submittedName>
</protein>
<dbReference type="RefSeq" id="WP_121274970.1">
    <property type="nucleotide sequence ID" value="NZ_RBZV01000001.1"/>
</dbReference>
<feature type="domain" description="HTH tetR-type" evidence="5">
    <location>
        <begin position="7"/>
        <end position="67"/>
    </location>
</feature>
<dbReference type="PANTHER" id="PTHR30055">
    <property type="entry name" value="HTH-TYPE TRANSCRIPTIONAL REGULATOR RUTR"/>
    <property type="match status" value="1"/>
</dbReference>
<feature type="DNA-binding region" description="H-T-H motif" evidence="4">
    <location>
        <begin position="30"/>
        <end position="49"/>
    </location>
</feature>
<accession>A0A494XNM4</accession>
<dbReference type="PANTHER" id="PTHR30055:SF234">
    <property type="entry name" value="HTH-TYPE TRANSCRIPTIONAL REGULATOR BETI"/>
    <property type="match status" value="1"/>
</dbReference>
<dbReference type="Gene3D" id="1.10.357.10">
    <property type="entry name" value="Tetracycline Repressor, domain 2"/>
    <property type="match status" value="1"/>
</dbReference>
<keyword evidence="3" id="KW-0804">Transcription</keyword>
<evidence type="ECO:0000313" key="7">
    <source>
        <dbReference type="Proteomes" id="UP000280434"/>
    </source>
</evidence>
<dbReference type="InterPro" id="IPR009057">
    <property type="entry name" value="Homeodomain-like_sf"/>
</dbReference>
<organism evidence="6 7">
    <name type="scientific">Trinickia fusca</name>
    <dbReference type="NCBI Taxonomy" id="2419777"/>
    <lineage>
        <taxon>Bacteria</taxon>
        <taxon>Pseudomonadati</taxon>
        <taxon>Pseudomonadota</taxon>
        <taxon>Betaproteobacteria</taxon>
        <taxon>Burkholderiales</taxon>
        <taxon>Burkholderiaceae</taxon>
        <taxon>Trinickia</taxon>
    </lineage>
</organism>
<dbReference type="EMBL" id="RBZV01000001">
    <property type="protein sequence ID" value="RKP52250.1"/>
    <property type="molecule type" value="Genomic_DNA"/>
</dbReference>
<sequence>MAQRLKADVRDRILAAAATTFAASGYTRATVAEIAEQADVTASNIYKYFENKQVLFDAVVSPSHAGRLMRLLRTRMRELSSIGMWSSATAEGSEHAKALLSFWVEQRLPVLILLNGAQGTRYENVRARMTREMARQAEHFVHKHAPGEADPHFSMVLQQIFANTVTMIAAILERYESGADIQHAFALFWSYQLAGLEALIKGRTPLAHRAEPH</sequence>
<dbReference type="GO" id="GO:0003700">
    <property type="term" value="F:DNA-binding transcription factor activity"/>
    <property type="evidence" value="ECO:0007669"/>
    <property type="project" value="TreeGrafter"/>
</dbReference>
<keyword evidence="1" id="KW-0805">Transcription regulation</keyword>
<evidence type="ECO:0000256" key="1">
    <source>
        <dbReference type="ARBA" id="ARBA00023015"/>
    </source>
</evidence>
<comment type="caution">
    <text evidence="6">The sequence shown here is derived from an EMBL/GenBank/DDBJ whole genome shotgun (WGS) entry which is preliminary data.</text>
</comment>
<dbReference type="Pfam" id="PF00440">
    <property type="entry name" value="TetR_N"/>
    <property type="match status" value="1"/>
</dbReference>
<keyword evidence="2 4" id="KW-0238">DNA-binding</keyword>
<evidence type="ECO:0000256" key="3">
    <source>
        <dbReference type="ARBA" id="ARBA00023163"/>
    </source>
</evidence>
<evidence type="ECO:0000259" key="5">
    <source>
        <dbReference type="PROSITE" id="PS50977"/>
    </source>
</evidence>
<name>A0A494XNM4_9BURK</name>
<dbReference type="Proteomes" id="UP000280434">
    <property type="component" value="Unassembled WGS sequence"/>
</dbReference>
<dbReference type="GO" id="GO:0000976">
    <property type="term" value="F:transcription cis-regulatory region binding"/>
    <property type="evidence" value="ECO:0007669"/>
    <property type="project" value="TreeGrafter"/>
</dbReference>
<dbReference type="AlphaFoldDB" id="A0A494XNM4"/>
<keyword evidence="7" id="KW-1185">Reference proteome</keyword>
<proteinExistence type="predicted"/>
<dbReference type="InterPro" id="IPR001647">
    <property type="entry name" value="HTH_TetR"/>
</dbReference>
<dbReference type="PROSITE" id="PS50977">
    <property type="entry name" value="HTH_TETR_2"/>
    <property type="match status" value="1"/>
</dbReference>
<dbReference type="PRINTS" id="PR00455">
    <property type="entry name" value="HTHTETR"/>
</dbReference>
<dbReference type="OrthoDB" id="9809772at2"/>
<dbReference type="SUPFAM" id="SSF46689">
    <property type="entry name" value="Homeodomain-like"/>
    <property type="match status" value="1"/>
</dbReference>
<gene>
    <name evidence="6" type="ORF">D7S89_01565</name>
</gene>
<evidence type="ECO:0000313" key="6">
    <source>
        <dbReference type="EMBL" id="RKP52250.1"/>
    </source>
</evidence>
<evidence type="ECO:0000256" key="2">
    <source>
        <dbReference type="ARBA" id="ARBA00023125"/>
    </source>
</evidence>